<accession>A0ABS6EBE1</accession>
<evidence type="ECO:0000256" key="6">
    <source>
        <dbReference type="RuleBase" id="RU003983"/>
    </source>
</evidence>
<dbReference type="EMBL" id="JAHLPM010000027">
    <property type="protein sequence ID" value="MBU5440186.1"/>
    <property type="molecule type" value="Genomic_DNA"/>
</dbReference>
<evidence type="ECO:0000259" key="8">
    <source>
        <dbReference type="Pfam" id="PF01435"/>
    </source>
</evidence>
<feature type="transmembrane region" description="Helical" evidence="7">
    <location>
        <begin position="318"/>
        <end position="340"/>
    </location>
</feature>
<keyword evidence="3 6" id="KW-0378">Hydrolase</keyword>
<feature type="transmembrane region" description="Helical" evidence="7">
    <location>
        <begin position="167"/>
        <end position="190"/>
    </location>
</feature>
<dbReference type="Pfam" id="PF16491">
    <property type="entry name" value="Peptidase_M48_N"/>
    <property type="match status" value="1"/>
</dbReference>
<feature type="transmembrane region" description="Helical" evidence="7">
    <location>
        <begin position="56"/>
        <end position="77"/>
    </location>
</feature>
<gene>
    <name evidence="10" type="ORF">KQI42_19515</name>
</gene>
<feature type="transmembrane region" description="Helical" evidence="7">
    <location>
        <begin position="89"/>
        <end position="108"/>
    </location>
</feature>
<dbReference type="Pfam" id="PF01435">
    <property type="entry name" value="Peptidase_M48"/>
    <property type="match status" value="1"/>
</dbReference>
<keyword evidence="7" id="KW-0472">Membrane</keyword>
<comment type="caution">
    <text evidence="10">The sequence shown here is derived from an EMBL/GenBank/DDBJ whole genome shotgun (WGS) entry which is preliminary data.</text>
</comment>
<protein>
    <submittedName>
        <fullName evidence="10">M48 family metallopeptidase</fullName>
    </submittedName>
</protein>
<dbReference type="CDD" id="cd07343">
    <property type="entry name" value="M48A_Zmpste24p_like"/>
    <property type="match status" value="1"/>
</dbReference>
<keyword evidence="7" id="KW-1133">Transmembrane helix</keyword>
<evidence type="ECO:0000256" key="4">
    <source>
        <dbReference type="ARBA" id="ARBA00022833"/>
    </source>
</evidence>
<evidence type="ECO:0000313" key="10">
    <source>
        <dbReference type="EMBL" id="MBU5440186.1"/>
    </source>
</evidence>
<feature type="domain" description="CAAX prenyl protease 1 N-terminal" evidence="9">
    <location>
        <begin position="43"/>
        <end position="196"/>
    </location>
</feature>
<feature type="transmembrane region" description="Helical" evidence="7">
    <location>
        <begin position="7"/>
        <end position="25"/>
    </location>
</feature>
<name>A0ABS6EBE1_9FIRM</name>
<reference evidence="10 11" key="1">
    <citation type="submission" date="2021-06" db="EMBL/GenBank/DDBJ databases">
        <authorList>
            <person name="Sun Q."/>
            <person name="Li D."/>
        </authorList>
    </citation>
    <scope>NUCLEOTIDE SEQUENCE [LARGE SCALE GENOMIC DNA]</scope>
    <source>
        <strain evidence="10 11">MSJ-40</strain>
    </source>
</reference>
<dbReference type="PANTHER" id="PTHR10120">
    <property type="entry name" value="CAAX PRENYL PROTEASE 1"/>
    <property type="match status" value="1"/>
</dbReference>
<sequence length="409" mass="48490">MERKLKTTITIFFILIISFIFFTFISEYINMSRLKIEYPNLSNKAYDYRKDSLKVWAINLILKFLIPLLFLTTKTSYRIRIWAETGKKSLFLTGLIYGIIFFLINFLINLPLNYYSSFYLKHKYGLSNQSVLRWLEVNLKGFLLNDLAISLFIWVPYYIINRSPRTWWLYIGLMSIPVAIFLNFISPMFIDPLFNKYTSIENDKLGQEIIQLLHKADIKDAKIYQVDKSRDTKEMNAYMTGVFNSKRIVLWDTTINNLEEREVLSVTAHEIGHYVKGHIWKGIFLSSIFTILLMYLIYKTSNWILYLSDGTFGFRKIYDIASIPLILLVLNFYTFIGLPFTNYVSRYMEKEADNVEMQLTEDKEAAISTMTKLYEESLGLPRTSKIFKIWYHSHPTMEERINFFKEYPL</sequence>
<dbReference type="Proteomes" id="UP000749471">
    <property type="component" value="Unassembled WGS sequence"/>
</dbReference>
<feature type="domain" description="Peptidase M48" evidence="8">
    <location>
        <begin position="201"/>
        <end position="405"/>
    </location>
</feature>
<comment type="similarity">
    <text evidence="6">Belongs to the peptidase M48 family.</text>
</comment>
<feature type="transmembrane region" description="Helical" evidence="7">
    <location>
        <begin position="279"/>
        <end position="298"/>
    </location>
</feature>
<evidence type="ECO:0000256" key="3">
    <source>
        <dbReference type="ARBA" id="ARBA00022801"/>
    </source>
</evidence>
<feature type="transmembrane region" description="Helical" evidence="7">
    <location>
        <begin position="142"/>
        <end position="160"/>
    </location>
</feature>
<evidence type="ECO:0000259" key="9">
    <source>
        <dbReference type="Pfam" id="PF16491"/>
    </source>
</evidence>
<evidence type="ECO:0000256" key="2">
    <source>
        <dbReference type="ARBA" id="ARBA00022723"/>
    </source>
</evidence>
<evidence type="ECO:0000256" key="1">
    <source>
        <dbReference type="ARBA" id="ARBA00022670"/>
    </source>
</evidence>
<dbReference type="RefSeq" id="WP_216522207.1">
    <property type="nucleotide sequence ID" value="NZ_JAHLPM010000027.1"/>
</dbReference>
<organism evidence="10 11">
    <name type="scientific">Tissierella simiarum</name>
    <dbReference type="NCBI Taxonomy" id="2841534"/>
    <lineage>
        <taxon>Bacteria</taxon>
        <taxon>Bacillati</taxon>
        <taxon>Bacillota</taxon>
        <taxon>Tissierellia</taxon>
        <taxon>Tissierellales</taxon>
        <taxon>Tissierellaceae</taxon>
        <taxon>Tissierella</taxon>
    </lineage>
</organism>
<proteinExistence type="inferred from homology"/>
<evidence type="ECO:0000256" key="7">
    <source>
        <dbReference type="SAM" id="Phobius"/>
    </source>
</evidence>
<evidence type="ECO:0000256" key="5">
    <source>
        <dbReference type="ARBA" id="ARBA00023049"/>
    </source>
</evidence>
<dbReference type="InterPro" id="IPR001915">
    <property type="entry name" value="Peptidase_M48"/>
</dbReference>
<evidence type="ECO:0000313" key="11">
    <source>
        <dbReference type="Proteomes" id="UP000749471"/>
    </source>
</evidence>
<keyword evidence="5 6" id="KW-0482">Metalloprotease</keyword>
<comment type="cofactor">
    <cofactor evidence="6">
        <name>Zn(2+)</name>
        <dbReference type="ChEBI" id="CHEBI:29105"/>
    </cofactor>
    <text evidence="6">Binds 1 zinc ion per subunit.</text>
</comment>
<dbReference type="InterPro" id="IPR027057">
    <property type="entry name" value="CAXX_Prtase_1"/>
</dbReference>
<keyword evidence="2" id="KW-0479">Metal-binding</keyword>
<keyword evidence="4 6" id="KW-0862">Zinc</keyword>
<keyword evidence="7" id="KW-0812">Transmembrane</keyword>
<dbReference type="InterPro" id="IPR032456">
    <property type="entry name" value="Peptidase_M48_N"/>
</dbReference>
<keyword evidence="1 6" id="KW-0645">Protease</keyword>
<keyword evidence="11" id="KW-1185">Reference proteome</keyword>